<evidence type="ECO:0008006" key="4">
    <source>
        <dbReference type="Google" id="ProtNLM"/>
    </source>
</evidence>
<evidence type="ECO:0000256" key="1">
    <source>
        <dbReference type="SAM" id="SignalP"/>
    </source>
</evidence>
<dbReference type="RefSeq" id="WP_255061477.1">
    <property type="nucleotide sequence ID" value="NZ_JANDBD010000007.1"/>
</dbReference>
<gene>
    <name evidence="2" type="ORF">NM203_18235</name>
</gene>
<feature type="chain" id="PRO_5046784850" description="Secreted protein" evidence="1">
    <location>
        <begin position="26"/>
        <end position="171"/>
    </location>
</feature>
<protein>
    <recommendedName>
        <fullName evidence="4">Secreted protein</fullName>
    </recommendedName>
</protein>
<evidence type="ECO:0000313" key="3">
    <source>
        <dbReference type="Proteomes" id="UP001651690"/>
    </source>
</evidence>
<feature type="signal peptide" evidence="1">
    <location>
        <begin position="1"/>
        <end position="25"/>
    </location>
</feature>
<keyword evidence="3" id="KW-1185">Reference proteome</keyword>
<sequence length="171" mass="18831">MARRLVLSTTIAVAALTWTSGIAAADPQPEQTVYAIGKCVTAQQPAQARPERFDYNCDNTGVLEGMTWTEWGYDGARGTGDDSSVECQPNCAQGRTLTNPVVVHAWNPRQERNSDCPPGVAFYRDMTIAYPDGVPPWITPDTNWDEGTDFVTVDGMPAVHFSNMNPWCRVF</sequence>
<dbReference type="EMBL" id="JANDBD010000007">
    <property type="protein sequence ID" value="MCP9274131.1"/>
    <property type="molecule type" value="Genomic_DNA"/>
</dbReference>
<proteinExistence type="predicted"/>
<accession>A0ABT1M4U0</accession>
<reference evidence="2 3" key="1">
    <citation type="submission" date="2022-06" db="EMBL/GenBank/DDBJ databases">
        <title>Mycolicibacterium sp. CAU 1645 isolated from seawater.</title>
        <authorList>
            <person name="Kim W."/>
        </authorList>
    </citation>
    <scope>NUCLEOTIDE SEQUENCE [LARGE SCALE GENOMIC DNA]</scope>
    <source>
        <strain evidence="2 3">CAU 1645</strain>
    </source>
</reference>
<evidence type="ECO:0000313" key="2">
    <source>
        <dbReference type="EMBL" id="MCP9274131.1"/>
    </source>
</evidence>
<comment type="caution">
    <text evidence="2">The sequence shown here is derived from an EMBL/GenBank/DDBJ whole genome shotgun (WGS) entry which is preliminary data.</text>
</comment>
<organism evidence="2 3">
    <name type="scientific">Mycolicibacterium arenosum</name>
    <dbReference type="NCBI Taxonomy" id="2952157"/>
    <lineage>
        <taxon>Bacteria</taxon>
        <taxon>Bacillati</taxon>
        <taxon>Actinomycetota</taxon>
        <taxon>Actinomycetes</taxon>
        <taxon>Mycobacteriales</taxon>
        <taxon>Mycobacteriaceae</taxon>
        <taxon>Mycolicibacterium</taxon>
    </lineage>
</organism>
<dbReference type="Proteomes" id="UP001651690">
    <property type="component" value="Unassembled WGS sequence"/>
</dbReference>
<name>A0ABT1M4U0_9MYCO</name>
<keyword evidence="1" id="KW-0732">Signal</keyword>